<dbReference type="AlphaFoldDB" id="A0AAW1W807"/>
<proteinExistence type="predicted"/>
<organism evidence="1 2">
    <name type="scientific">Rubus argutus</name>
    <name type="common">Southern blackberry</name>
    <dbReference type="NCBI Taxonomy" id="59490"/>
    <lineage>
        <taxon>Eukaryota</taxon>
        <taxon>Viridiplantae</taxon>
        <taxon>Streptophyta</taxon>
        <taxon>Embryophyta</taxon>
        <taxon>Tracheophyta</taxon>
        <taxon>Spermatophyta</taxon>
        <taxon>Magnoliopsida</taxon>
        <taxon>eudicotyledons</taxon>
        <taxon>Gunneridae</taxon>
        <taxon>Pentapetalae</taxon>
        <taxon>rosids</taxon>
        <taxon>fabids</taxon>
        <taxon>Rosales</taxon>
        <taxon>Rosaceae</taxon>
        <taxon>Rosoideae</taxon>
        <taxon>Rosoideae incertae sedis</taxon>
        <taxon>Rubus</taxon>
    </lineage>
</organism>
<dbReference type="Proteomes" id="UP001457282">
    <property type="component" value="Unassembled WGS sequence"/>
</dbReference>
<gene>
    <name evidence="1" type="ORF">M0R45_028679</name>
</gene>
<reference evidence="1 2" key="1">
    <citation type="journal article" date="2023" name="G3 (Bethesda)">
        <title>A chromosome-length genome assembly and annotation of blackberry (Rubus argutus, cv. 'Hillquist').</title>
        <authorList>
            <person name="Bruna T."/>
            <person name="Aryal R."/>
            <person name="Dudchenko O."/>
            <person name="Sargent D.J."/>
            <person name="Mead D."/>
            <person name="Buti M."/>
            <person name="Cavallini A."/>
            <person name="Hytonen T."/>
            <person name="Andres J."/>
            <person name="Pham M."/>
            <person name="Weisz D."/>
            <person name="Mascagni F."/>
            <person name="Usai G."/>
            <person name="Natali L."/>
            <person name="Bassil N."/>
            <person name="Fernandez G.E."/>
            <person name="Lomsadze A."/>
            <person name="Armour M."/>
            <person name="Olukolu B."/>
            <person name="Poorten T."/>
            <person name="Britton C."/>
            <person name="Davik J."/>
            <person name="Ashrafi H."/>
            <person name="Aiden E.L."/>
            <person name="Borodovsky M."/>
            <person name="Worthington M."/>
        </authorList>
    </citation>
    <scope>NUCLEOTIDE SEQUENCE [LARGE SCALE GENOMIC DNA]</scope>
    <source>
        <strain evidence="1">PI 553951</strain>
    </source>
</reference>
<comment type="caution">
    <text evidence="1">The sequence shown here is derived from an EMBL/GenBank/DDBJ whole genome shotgun (WGS) entry which is preliminary data.</text>
</comment>
<dbReference type="EMBL" id="JBEDUW010000006">
    <property type="protein sequence ID" value="KAK9920118.1"/>
    <property type="molecule type" value="Genomic_DNA"/>
</dbReference>
<keyword evidence="2" id="KW-1185">Reference proteome</keyword>
<evidence type="ECO:0000313" key="2">
    <source>
        <dbReference type="Proteomes" id="UP001457282"/>
    </source>
</evidence>
<accession>A0AAW1W807</accession>
<protein>
    <submittedName>
        <fullName evidence="1">Uncharacterized protein</fullName>
    </submittedName>
</protein>
<sequence length="101" mass="10584">MDAGVELAALKAEEEGLAANWADRGKAQRKQGMQWLQGRGRGCARMGTGGSTVKPIEEAHGEIESPSVMRPGLSKEDAVELDAVADASSMAGLDDDADNEL</sequence>
<evidence type="ECO:0000313" key="1">
    <source>
        <dbReference type="EMBL" id="KAK9920118.1"/>
    </source>
</evidence>
<name>A0AAW1W807_RUBAR</name>